<keyword evidence="3" id="KW-1185">Reference proteome</keyword>
<feature type="domain" description="DUF1541" evidence="1">
    <location>
        <begin position="58"/>
        <end position="109"/>
    </location>
</feature>
<sequence length="179" mass="19352">MKINKFVSVILILILVSMLSAWSNSYQNSSDKNISGEHSGSAEVPKGLSVAKNPIYKVGSQVVVKADHMKGMYGAKATIVGAYNTTAYIVTYAPTTGGPMVKNHKWVIQEEMKDAGMKTLKPGTEVILEANHMEGMKGAKGIIDLAVPTTVYIINYIPTTGGPVVKNHKWVIETELSVE</sequence>
<accession>A0A3S2TR08</accession>
<organism evidence="2 3">
    <name type="scientific">Niallia taxi</name>
    <dbReference type="NCBI Taxonomy" id="2499688"/>
    <lineage>
        <taxon>Bacteria</taxon>
        <taxon>Bacillati</taxon>
        <taxon>Bacillota</taxon>
        <taxon>Bacilli</taxon>
        <taxon>Bacillales</taxon>
        <taxon>Bacillaceae</taxon>
        <taxon>Niallia</taxon>
    </lineage>
</organism>
<dbReference type="Gene3D" id="2.30.30.1210">
    <property type="entry name" value="Domain of unknown function DUF1541"/>
    <property type="match status" value="1"/>
</dbReference>
<evidence type="ECO:0000313" key="2">
    <source>
        <dbReference type="EMBL" id="RVT57034.1"/>
    </source>
</evidence>
<dbReference type="AlphaFoldDB" id="A0A3S2TR08"/>
<dbReference type="Proteomes" id="UP000288024">
    <property type="component" value="Unassembled WGS sequence"/>
</dbReference>
<name>A0A3S2TR08_9BACI</name>
<reference evidence="2 3" key="1">
    <citation type="submission" date="2019-01" db="EMBL/GenBank/DDBJ databases">
        <title>Bacillus sp. M5HDSG1-1, whole genome shotgun sequence.</title>
        <authorList>
            <person name="Tuo L."/>
        </authorList>
    </citation>
    <scope>NUCLEOTIDE SEQUENCE [LARGE SCALE GENOMIC DNA]</scope>
    <source>
        <strain evidence="2 3">M5HDSG1-1</strain>
    </source>
</reference>
<comment type="caution">
    <text evidence="2">The sequence shown here is derived from an EMBL/GenBank/DDBJ whole genome shotgun (WGS) entry which is preliminary data.</text>
</comment>
<protein>
    <submittedName>
        <fullName evidence="2">DUF1541 domain-containing protein</fullName>
    </submittedName>
</protein>
<evidence type="ECO:0000259" key="1">
    <source>
        <dbReference type="Pfam" id="PF07563"/>
    </source>
</evidence>
<dbReference type="Pfam" id="PF07563">
    <property type="entry name" value="DUF1541"/>
    <property type="match status" value="2"/>
</dbReference>
<dbReference type="InterPro" id="IPR011438">
    <property type="entry name" value="DUF1541"/>
</dbReference>
<gene>
    <name evidence="2" type="ORF">EM808_25900</name>
</gene>
<feature type="domain" description="DUF1541" evidence="1">
    <location>
        <begin position="122"/>
        <end position="173"/>
    </location>
</feature>
<dbReference type="EMBL" id="RZTZ01000020">
    <property type="protein sequence ID" value="RVT57034.1"/>
    <property type="molecule type" value="Genomic_DNA"/>
</dbReference>
<dbReference type="RefSeq" id="WP_127742313.1">
    <property type="nucleotide sequence ID" value="NZ_CAJCKN010000031.1"/>
</dbReference>
<evidence type="ECO:0000313" key="3">
    <source>
        <dbReference type="Proteomes" id="UP000288024"/>
    </source>
</evidence>
<dbReference type="GeneID" id="87620001"/>
<proteinExistence type="predicted"/>